<proteinExistence type="predicted"/>
<protein>
    <submittedName>
        <fullName evidence="1">Uncharacterized protein</fullName>
    </submittedName>
</protein>
<dbReference type="EMBL" id="BLXT01002457">
    <property type="protein sequence ID" value="GFN94489.1"/>
    <property type="molecule type" value="Genomic_DNA"/>
</dbReference>
<comment type="caution">
    <text evidence="1">The sequence shown here is derived from an EMBL/GenBank/DDBJ whole genome shotgun (WGS) entry which is preliminary data.</text>
</comment>
<reference evidence="1 2" key="1">
    <citation type="journal article" date="2021" name="Elife">
        <title>Chloroplast acquisition without the gene transfer in kleptoplastic sea slugs, Plakobranchus ocellatus.</title>
        <authorList>
            <person name="Maeda T."/>
            <person name="Takahashi S."/>
            <person name="Yoshida T."/>
            <person name="Shimamura S."/>
            <person name="Takaki Y."/>
            <person name="Nagai Y."/>
            <person name="Toyoda A."/>
            <person name="Suzuki Y."/>
            <person name="Arimoto A."/>
            <person name="Ishii H."/>
            <person name="Satoh N."/>
            <person name="Nishiyama T."/>
            <person name="Hasebe M."/>
            <person name="Maruyama T."/>
            <person name="Minagawa J."/>
            <person name="Obokata J."/>
            <person name="Shigenobu S."/>
        </authorList>
    </citation>
    <scope>NUCLEOTIDE SEQUENCE [LARGE SCALE GENOMIC DNA]</scope>
</reference>
<evidence type="ECO:0000313" key="1">
    <source>
        <dbReference type="EMBL" id="GFN94489.1"/>
    </source>
</evidence>
<gene>
    <name evidence="1" type="ORF">PoB_002099500</name>
</gene>
<dbReference type="Proteomes" id="UP000735302">
    <property type="component" value="Unassembled WGS sequence"/>
</dbReference>
<evidence type="ECO:0000313" key="2">
    <source>
        <dbReference type="Proteomes" id="UP000735302"/>
    </source>
</evidence>
<sequence length="149" mass="17124">MKEAMDSVGQDDWWAAAGVSQFHRQPATVARVCACLTREPASDTLFRSCVAKRLLVPSADVEFSEERRSSLHDIQAYAGTARHGSVPAIPDTSIQVPGIETLPAQEERHKTLRQVEEMERDGVWVWWRRTRRRRKGRWMRRRGGVRGER</sequence>
<dbReference type="AlphaFoldDB" id="A0AAV3ZFU5"/>
<name>A0AAV3ZFU5_9GAST</name>
<organism evidence="1 2">
    <name type="scientific">Plakobranchus ocellatus</name>
    <dbReference type="NCBI Taxonomy" id="259542"/>
    <lineage>
        <taxon>Eukaryota</taxon>
        <taxon>Metazoa</taxon>
        <taxon>Spiralia</taxon>
        <taxon>Lophotrochozoa</taxon>
        <taxon>Mollusca</taxon>
        <taxon>Gastropoda</taxon>
        <taxon>Heterobranchia</taxon>
        <taxon>Euthyneura</taxon>
        <taxon>Panpulmonata</taxon>
        <taxon>Sacoglossa</taxon>
        <taxon>Placobranchoidea</taxon>
        <taxon>Plakobranchidae</taxon>
        <taxon>Plakobranchus</taxon>
    </lineage>
</organism>
<keyword evidence="2" id="KW-1185">Reference proteome</keyword>
<accession>A0AAV3ZFU5</accession>